<dbReference type="AlphaFoldDB" id="A0AAD5YXX1"/>
<dbReference type="Pfam" id="PF14310">
    <property type="entry name" value="Fn3-like"/>
    <property type="match status" value="1"/>
</dbReference>
<dbReference type="InterPro" id="IPR017853">
    <property type="entry name" value="GH"/>
</dbReference>
<dbReference type="SUPFAM" id="SSF52279">
    <property type="entry name" value="Beta-D-glucan exohydrolase, C-terminal domain"/>
    <property type="match status" value="1"/>
</dbReference>
<dbReference type="Gene3D" id="3.40.50.1700">
    <property type="entry name" value="Glycoside hydrolase family 3 C-terminal domain"/>
    <property type="match status" value="2"/>
</dbReference>
<feature type="domain" description="PA14" evidence="6">
    <location>
        <begin position="430"/>
        <end position="598"/>
    </location>
</feature>
<evidence type="ECO:0000256" key="2">
    <source>
        <dbReference type="ARBA" id="ARBA00005336"/>
    </source>
</evidence>
<dbReference type="PANTHER" id="PTHR42715:SF10">
    <property type="entry name" value="BETA-GLUCOSIDASE"/>
    <property type="match status" value="1"/>
</dbReference>
<keyword evidence="8" id="KW-1185">Reference proteome</keyword>
<dbReference type="Pfam" id="PF01915">
    <property type="entry name" value="Glyco_hydro_3_C"/>
    <property type="match status" value="1"/>
</dbReference>
<dbReference type="SMART" id="SM01217">
    <property type="entry name" value="Fn3_like"/>
    <property type="match status" value="1"/>
</dbReference>
<dbReference type="InterPro" id="IPR001764">
    <property type="entry name" value="Glyco_hydro_3_N"/>
</dbReference>
<evidence type="ECO:0000256" key="5">
    <source>
        <dbReference type="ARBA" id="ARBA00023295"/>
    </source>
</evidence>
<evidence type="ECO:0000313" key="7">
    <source>
        <dbReference type="EMBL" id="KAJ3574795.1"/>
    </source>
</evidence>
<dbReference type="InterPro" id="IPR026891">
    <property type="entry name" value="Fn3-like"/>
</dbReference>
<dbReference type="Gene3D" id="2.60.40.10">
    <property type="entry name" value="Immunoglobulins"/>
    <property type="match status" value="1"/>
</dbReference>
<dbReference type="InterPro" id="IPR050288">
    <property type="entry name" value="Cellulose_deg_GH3"/>
</dbReference>
<protein>
    <recommendedName>
        <fullName evidence="3">beta-glucosidase</fullName>
        <ecNumber evidence="3">3.2.1.21</ecNumber>
    </recommendedName>
</protein>
<dbReference type="FunFam" id="2.60.40.10:FF:000495">
    <property type="entry name" value="Periplasmic beta-glucosidase"/>
    <property type="match status" value="1"/>
</dbReference>
<dbReference type="InterPro" id="IPR013783">
    <property type="entry name" value="Ig-like_fold"/>
</dbReference>
<proteinExistence type="inferred from homology"/>
<dbReference type="SUPFAM" id="SSF51445">
    <property type="entry name" value="(Trans)glycosidases"/>
    <property type="match status" value="2"/>
</dbReference>
<evidence type="ECO:0000259" key="6">
    <source>
        <dbReference type="PROSITE" id="PS51820"/>
    </source>
</evidence>
<dbReference type="InterPro" id="IPR037524">
    <property type="entry name" value="PA14/GLEYA"/>
</dbReference>
<dbReference type="InterPro" id="IPR036962">
    <property type="entry name" value="Glyco_hydro_3_N_sf"/>
</dbReference>
<dbReference type="InterPro" id="IPR011658">
    <property type="entry name" value="PA14_dom"/>
</dbReference>
<dbReference type="EC" id="3.2.1.21" evidence="3"/>
<dbReference type="Gene3D" id="3.20.20.300">
    <property type="entry name" value="Glycoside hydrolase, family 3, N-terminal domain"/>
    <property type="match status" value="2"/>
</dbReference>
<evidence type="ECO:0000313" key="8">
    <source>
        <dbReference type="Proteomes" id="UP001213000"/>
    </source>
</evidence>
<dbReference type="Proteomes" id="UP001213000">
    <property type="component" value="Unassembled WGS sequence"/>
</dbReference>
<dbReference type="EMBL" id="JANIEX010000057">
    <property type="protein sequence ID" value="KAJ3574795.1"/>
    <property type="molecule type" value="Genomic_DNA"/>
</dbReference>
<gene>
    <name evidence="7" type="ORF">NP233_g1525</name>
</gene>
<dbReference type="PRINTS" id="PR00133">
    <property type="entry name" value="GLHYDRLASE3"/>
</dbReference>
<accession>A0AAD5YXX1</accession>
<organism evidence="7 8">
    <name type="scientific">Leucocoprinus birnbaumii</name>
    <dbReference type="NCBI Taxonomy" id="56174"/>
    <lineage>
        <taxon>Eukaryota</taxon>
        <taxon>Fungi</taxon>
        <taxon>Dikarya</taxon>
        <taxon>Basidiomycota</taxon>
        <taxon>Agaricomycotina</taxon>
        <taxon>Agaricomycetes</taxon>
        <taxon>Agaricomycetidae</taxon>
        <taxon>Agaricales</taxon>
        <taxon>Agaricineae</taxon>
        <taxon>Agaricaceae</taxon>
        <taxon>Leucocoprinus</taxon>
    </lineage>
</organism>
<dbReference type="InterPro" id="IPR002772">
    <property type="entry name" value="Glyco_hydro_3_C"/>
</dbReference>
<dbReference type="PANTHER" id="PTHR42715">
    <property type="entry name" value="BETA-GLUCOSIDASE"/>
    <property type="match status" value="1"/>
</dbReference>
<dbReference type="GO" id="GO:0008422">
    <property type="term" value="F:beta-glucosidase activity"/>
    <property type="evidence" value="ECO:0007669"/>
    <property type="project" value="UniProtKB-EC"/>
</dbReference>
<dbReference type="PROSITE" id="PS51820">
    <property type="entry name" value="PA14"/>
    <property type="match status" value="1"/>
</dbReference>
<dbReference type="Pfam" id="PF00933">
    <property type="entry name" value="Glyco_hydro_3"/>
    <property type="match status" value="1"/>
</dbReference>
<evidence type="ECO:0000256" key="1">
    <source>
        <dbReference type="ARBA" id="ARBA00000448"/>
    </source>
</evidence>
<dbReference type="InterPro" id="IPR036881">
    <property type="entry name" value="Glyco_hydro_3_C_sf"/>
</dbReference>
<sequence>MANEFDVEAVLEKLTVADKIRLLTGLGWWNTEPVPQADVPSIKLSPNGVRGSYFFNGTPSSCFPCSTGLGSSFDVDLARRVGEALGDESRAKGVHVLLAPTVNTQRSPLGGRGFESFAEDPHLNGTIASAYINGLQSKGISATIKHFVANDQEYQRFSISSEVSERALREIYLKPFQIAIKNSKPWAVMSAYNRINGLHVSENKRFLDDILRKVNLLFTIPLRMLTPKIGMGLRWCVPTTMTQAKTHESSGMIMSDWIGTYSTSESIKAGLDLEMPGPPVMRGKALQRALIAEKVFESDLTARARKVLGLVKKGIESGVPFEVEEGLIDTPEQREILRTAAQDAIVLLKNAKNLLPLSNQVKKIAVIGPNAAIAMTSGGGSARLLSTYSVSPLQGIRTAAKEIGAEVSYTIGATTHKYLHLLNPLIKLGDGQPGALIEFWNEVPATDFMSTTPNFSQSLAGAVWSTTTKSTECFMMDHIDEKVNYTCWLKFSTTFVPDEDGDWELSLYVAGRANMFLDNKLIIDLSTNPEHGDAFFGLGTVDIKAVVSSLKAGQSYQLEIRLENQDLTQRGSPFKSWGGLRVGGARKVDPQTELTHAAEVAKQADAVILVIGLNHDLESEGFDRPNMDLPGLTNTLVSEVLKANPKTVVVNQTGTPVAMPWISEVGTLVQAFFGGNELGNALADVLFGKVNPSGKLPLTFPRRLEDAPSYPSYGDKGQELGKILYNEGIFVGYRSYEIRNLAPLFPFGHGISYTTFDYSDLKTSSVSEDGNFSVTLTVTNTGNTAGREIVQVYISDDQSSLPRPVKELKAFTKVALASGESKTVILQLDREAFGFYDDRAGHWIAEKGVFTVHVAASSSDLRLKGSVELSKTFTWNGL</sequence>
<dbReference type="GO" id="GO:0009251">
    <property type="term" value="P:glucan catabolic process"/>
    <property type="evidence" value="ECO:0007669"/>
    <property type="project" value="TreeGrafter"/>
</dbReference>
<comment type="caution">
    <text evidence="7">The sequence shown here is derived from an EMBL/GenBank/DDBJ whole genome shotgun (WGS) entry which is preliminary data.</text>
</comment>
<keyword evidence="5" id="KW-0326">Glycosidase</keyword>
<evidence type="ECO:0000256" key="4">
    <source>
        <dbReference type="ARBA" id="ARBA00022801"/>
    </source>
</evidence>
<evidence type="ECO:0000256" key="3">
    <source>
        <dbReference type="ARBA" id="ARBA00012744"/>
    </source>
</evidence>
<name>A0AAD5YXX1_9AGAR</name>
<dbReference type="Pfam" id="PF07691">
    <property type="entry name" value="PA14"/>
    <property type="match status" value="1"/>
</dbReference>
<comment type="catalytic activity">
    <reaction evidence="1">
        <text>Hydrolysis of terminal, non-reducing beta-D-glucosyl residues with release of beta-D-glucose.</text>
        <dbReference type="EC" id="3.2.1.21"/>
    </reaction>
</comment>
<comment type="similarity">
    <text evidence="2">Belongs to the glycosyl hydrolase 3 family.</text>
</comment>
<keyword evidence="4" id="KW-0378">Hydrolase</keyword>
<reference evidence="7" key="1">
    <citation type="submission" date="2022-07" db="EMBL/GenBank/DDBJ databases">
        <title>Genome Sequence of Leucocoprinus birnbaumii.</title>
        <authorList>
            <person name="Buettner E."/>
        </authorList>
    </citation>
    <scope>NUCLEOTIDE SEQUENCE</scope>
    <source>
        <strain evidence="7">VT141</strain>
    </source>
</reference>